<proteinExistence type="predicted"/>
<protein>
    <recommendedName>
        <fullName evidence="3">DDE Tnp4 domain-containing protein</fullName>
    </recommendedName>
</protein>
<dbReference type="Proteomes" id="UP000760860">
    <property type="component" value="Unassembled WGS sequence"/>
</dbReference>
<sequence length="235" mass="26138">MCTRSRQHNNPPGQHGVASLNCKNQVIKRVALTMLYLAQGGTKDQAATVMGTSRPRAVVYINETLDVLSTMTKRFIVMPSADELPLVEDGFFATAGFPIRSAQVTARRFSSYVSAGKHIVGDTGYKIWGHTLTSFPDGEAVQDRRKRLYNYVHSKTRIVVECAFGRLKNRFRVLLGKLEQKSADRVCKIEGVDSLLREAPTPVAEDLHEREQANCHEQGIAKRDAIADILMGVNH</sequence>
<gene>
    <name evidence="4" type="ORF">PC129_g16825</name>
</gene>
<accession>A0A8T1HJJ5</accession>
<dbReference type="InterPro" id="IPR027806">
    <property type="entry name" value="HARBI1_dom"/>
</dbReference>
<dbReference type="EMBL" id="RCMV01000864">
    <property type="protein sequence ID" value="KAG3212217.1"/>
    <property type="molecule type" value="Genomic_DNA"/>
</dbReference>
<comment type="cofactor">
    <cofactor evidence="1">
        <name>a divalent metal cation</name>
        <dbReference type="ChEBI" id="CHEBI:60240"/>
    </cofactor>
</comment>
<evidence type="ECO:0000256" key="1">
    <source>
        <dbReference type="ARBA" id="ARBA00001968"/>
    </source>
</evidence>
<dbReference type="GO" id="GO:0046872">
    <property type="term" value="F:metal ion binding"/>
    <property type="evidence" value="ECO:0007669"/>
    <property type="project" value="UniProtKB-KW"/>
</dbReference>
<name>A0A8T1HJJ5_9STRA</name>
<dbReference type="AlphaFoldDB" id="A0A8T1HJJ5"/>
<evidence type="ECO:0000259" key="3">
    <source>
        <dbReference type="Pfam" id="PF13359"/>
    </source>
</evidence>
<keyword evidence="2" id="KW-0479">Metal-binding</keyword>
<dbReference type="VEuPathDB" id="FungiDB:PC110_g17065"/>
<reference evidence="4" key="1">
    <citation type="submission" date="2018-05" db="EMBL/GenBank/DDBJ databases">
        <title>Effector identification in a new, highly contiguous assembly of the strawberry crown rot pathogen Phytophthora cactorum.</title>
        <authorList>
            <person name="Armitage A.D."/>
            <person name="Nellist C.F."/>
            <person name="Bates H."/>
            <person name="Vickerstaff R.J."/>
            <person name="Harrison R.J."/>
        </authorList>
    </citation>
    <scope>NUCLEOTIDE SEQUENCE</scope>
    <source>
        <strain evidence="4">P421</strain>
    </source>
</reference>
<organism evidence="4 5">
    <name type="scientific">Phytophthora cactorum</name>
    <dbReference type="NCBI Taxonomy" id="29920"/>
    <lineage>
        <taxon>Eukaryota</taxon>
        <taxon>Sar</taxon>
        <taxon>Stramenopiles</taxon>
        <taxon>Oomycota</taxon>
        <taxon>Peronosporomycetes</taxon>
        <taxon>Peronosporales</taxon>
        <taxon>Peronosporaceae</taxon>
        <taxon>Phytophthora</taxon>
    </lineage>
</organism>
<evidence type="ECO:0000256" key="2">
    <source>
        <dbReference type="ARBA" id="ARBA00022723"/>
    </source>
</evidence>
<feature type="domain" description="DDE Tnp4" evidence="3">
    <location>
        <begin position="112"/>
        <end position="189"/>
    </location>
</feature>
<comment type="caution">
    <text evidence="4">The sequence shown here is derived from an EMBL/GenBank/DDBJ whole genome shotgun (WGS) entry which is preliminary data.</text>
</comment>
<dbReference type="Pfam" id="PF13359">
    <property type="entry name" value="DDE_Tnp_4"/>
    <property type="match status" value="1"/>
</dbReference>
<evidence type="ECO:0000313" key="4">
    <source>
        <dbReference type="EMBL" id="KAG3212217.1"/>
    </source>
</evidence>
<evidence type="ECO:0000313" key="5">
    <source>
        <dbReference type="Proteomes" id="UP000760860"/>
    </source>
</evidence>